<dbReference type="EMBL" id="JFHC01000145">
    <property type="protein sequence ID" value="KDR37753.1"/>
    <property type="molecule type" value="Genomic_DNA"/>
</dbReference>
<organism evidence="5 6">
    <name type="scientific">Caballeronia glathei</name>
    <dbReference type="NCBI Taxonomy" id="60547"/>
    <lineage>
        <taxon>Bacteria</taxon>
        <taxon>Pseudomonadati</taxon>
        <taxon>Pseudomonadota</taxon>
        <taxon>Betaproteobacteria</taxon>
        <taxon>Burkholderiales</taxon>
        <taxon>Burkholderiaceae</taxon>
        <taxon>Caballeronia</taxon>
    </lineage>
</organism>
<evidence type="ECO:0000259" key="4">
    <source>
        <dbReference type="SMART" id="SM00563"/>
    </source>
</evidence>
<dbReference type="GO" id="GO:0006654">
    <property type="term" value="P:phosphatidic acid biosynthetic process"/>
    <property type="evidence" value="ECO:0007669"/>
    <property type="project" value="TreeGrafter"/>
</dbReference>
<dbReference type="PANTHER" id="PTHR10434">
    <property type="entry name" value="1-ACYL-SN-GLYCEROL-3-PHOSPHATE ACYLTRANSFERASE"/>
    <property type="match status" value="1"/>
</dbReference>
<dbReference type="AlphaFoldDB" id="A0A069PAT6"/>
<protein>
    <recommendedName>
        <fullName evidence="4">Phospholipid/glycerol acyltransferase domain-containing protein</fullName>
    </recommendedName>
</protein>
<evidence type="ECO:0000256" key="1">
    <source>
        <dbReference type="ARBA" id="ARBA00005189"/>
    </source>
</evidence>
<keyword evidence="3" id="KW-0012">Acyltransferase</keyword>
<name>A0A069PAT6_9BURK</name>
<accession>A0A069PAT6</accession>
<keyword evidence="6" id="KW-1185">Reference proteome</keyword>
<comment type="pathway">
    <text evidence="1">Lipid metabolism.</text>
</comment>
<dbReference type="Pfam" id="PF01553">
    <property type="entry name" value="Acyltransferase"/>
    <property type="match status" value="1"/>
</dbReference>
<keyword evidence="2" id="KW-0808">Transferase</keyword>
<dbReference type="SMART" id="SM00563">
    <property type="entry name" value="PlsC"/>
    <property type="match status" value="1"/>
</dbReference>
<dbReference type="CDD" id="cd07989">
    <property type="entry name" value="LPLAT_AGPAT-like"/>
    <property type="match status" value="1"/>
</dbReference>
<evidence type="ECO:0000313" key="6">
    <source>
        <dbReference type="Proteomes" id="UP000027466"/>
    </source>
</evidence>
<feature type="domain" description="Phospholipid/glycerol acyltransferase" evidence="4">
    <location>
        <begin position="53"/>
        <end position="167"/>
    </location>
</feature>
<proteinExistence type="predicted"/>
<evidence type="ECO:0000313" key="5">
    <source>
        <dbReference type="EMBL" id="KDR37753.1"/>
    </source>
</evidence>
<sequence length="232" mass="24997">MIGVPIWLATTLRATNTARNWHIASRACRLFIKLAGIRLTVRGIESCRARPDAILVANHASYLDGVVLLAALPAPVCIVAKQELSANWIARPFLQLIGAYFVERHDYVRGIAAEHELIVRAAAGAPLLFFAERTFARAAGVRPFRLGAFVAACAAHRPVMPIAIAGTRAILPDGQWLPRRGEITVSLLDPIEARGEDIGAAVEMRDSARVAIAHGCGEPMLSMDVPAERQAG</sequence>
<comment type="caution">
    <text evidence="5">The sequence shown here is derived from an EMBL/GenBank/DDBJ whole genome shotgun (WGS) entry which is preliminary data.</text>
</comment>
<dbReference type="InterPro" id="IPR002123">
    <property type="entry name" value="Plipid/glycerol_acylTrfase"/>
</dbReference>
<evidence type="ECO:0000256" key="3">
    <source>
        <dbReference type="ARBA" id="ARBA00023315"/>
    </source>
</evidence>
<dbReference type="GO" id="GO:0003841">
    <property type="term" value="F:1-acylglycerol-3-phosphate O-acyltransferase activity"/>
    <property type="evidence" value="ECO:0007669"/>
    <property type="project" value="TreeGrafter"/>
</dbReference>
<reference evidence="5 6" key="1">
    <citation type="submission" date="2014-03" db="EMBL/GenBank/DDBJ databases">
        <title>Draft Genome Sequences of Four Burkholderia Strains.</title>
        <authorList>
            <person name="Liu X.Y."/>
            <person name="Li C.X."/>
            <person name="Xu J.H."/>
        </authorList>
    </citation>
    <scope>NUCLEOTIDE SEQUENCE [LARGE SCALE GENOMIC DNA]</scope>
    <source>
        <strain evidence="5 6">DSM 50014</strain>
    </source>
</reference>
<dbReference type="PANTHER" id="PTHR10434:SF11">
    <property type="entry name" value="1-ACYL-SN-GLYCEROL-3-PHOSPHATE ACYLTRANSFERASE"/>
    <property type="match status" value="1"/>
</dbReference>
<dbReference type="Proteomes" id="UP000027466">
    <property type="component" value="Unassembled WGS sequence"/>
</dbReference>
<dbReference type="SUPFAM" id="SSF69593">
    <property type="entry name" value="Glycerol-3-phosphate (1)-acyltransferase"/>
    <property type="match status" value="1"/>
</dbReference>
<evidence type="ECO:0000256" key="2">
    <source>
        <dbReference type="ARBA" id="ARBA00022679"/>
    </source>
</evidence>
<gene>
    <name evidence="5" type="ORF">BG61_07880</name>
</gene>